<keyword evidence="20" id="KW-1185">Reference proteome</keyword>
<evidence type="ECO:0000256" key="8">
    <source>
        <dbReference type="ARBA" id="ARBA00022723"/>
    </source>
</evidence>
<dbReference type="GO" id="GO:0050321">
    <property type="term" value="F:tau-protein kinase activity"/>
    <property type="evidence" value="ECO:0007669"/>
    <property type="project" value="TreeGrafter"/>
</dbReference>
<evidence type="ECO:0000256" key="10">
    <source>
        <dbReference type="ARBA" id="ARBA00022777"/>
    </source>
</evidence>
<dbReference type="Pfam" id="PF23312">
    <property type="entry name" value="UBA_SIK3"/>
    <property type="match status" value="1"/>
</dbReference>
<dbReference type="GO" id="GO:0000226">
    <property type="term" value="P:microtubule cytoskeleton organization"/>
    <property type="evidence" value="ECO:0007669"/>
    <property type="project" value="TreeGrafter"/>
</dbReference>
<evidence type="ECO:0000256" key="1">
    <source>
        <dbReference type="ARBA" id="ARBA00001946"/>
    </source>
</evidence>
<dbReference type="Proteomes" id="UP000515163">
    <property type="component" value="Unplaced"/>
</dbReference>
<feature type="coiled-coil region" evidence="16">
    <location>
        <begin position="645"/>
        <end position="713"/>
    </location>
</feature>
<dbReference type="PROSITE" id="PS50030">
    <property type="entry name" value="UBA"/>
    <property type="match status" value="1"/>
</dbReference>
<dbReference type="GO" id="GO:0035556">
    <property type="term" value="P:intracellular signal transduction"/>
    <property type="evidence" value="ECO:0007669"/>
    <property type="project" value="TreeGrafter"/>
</dbReference>
<feature type="region of interest" description="Disordered" evidence="17">
    <location>
        <begin position="813"/>
        <end position="836"/>
    </location>
</feature>
<dbReference type="InterPro" id="IPR015940">
    <property type="entry name" value="UBA"/>
</dbReference>
<evidence type="ECO:0000259" key="18">
    <source>
        <dbReference type="PROSITE" id="PS50011"/>
    </source>
</evidence>
<feature type="domain" description="Protein kinase" evidence="18">
    <location>
        <begin position="61"/>
        <end position="312"/>
    </location>
</feature>
<keyword evidence="4" id="KW-0963">Cytoplasm</keyword>
<dbReference type="PROSITE" id="PS00108">
    <property type="entry name" value="PROTEIN_KINASE_ST"/>
    <property type="match status" value="1"/>
</dbReference>
<dbReference type="FunCoup" id="A0A6P8HB01">
    <property type="interactions" value="1374"/>
</dbReference>
<dbReference type="InterPro" id="IPR057380">
    <property type="entry name" value="UBA_SIK1/2/3"/>
</dbReference>
<dbReference type="GO" id="GO:0005737">
    <property type="term" value="C:cytoplasm"/>
    <property type="evidence" value="ECO:0007669"/>
    <property type="project" value="UniProtKB-SubCell"/>
</dbReference>
<evidence type="ECO:0000256" key="6">
    <source>
        <dbReference type="ARBA" id="ARBA00022553"/>
    </source>
</evidence>
<evidence type="ECO:0000256" key="7">
    <source>
        <dbReference type="ARBA" id="ARBA00022679"/>
    </source>
</evidence>
<gene>
    <name evidence="21" type="primary">LOC116289976</name>
</gene>
<dbReference type="EC" id="2.7.11.1" evidence="3"/>
<evidence type="ECO:0000256" key="16">
    <source>
        <dbReference type="SAM" id="Coils"/>
    </source>
</evidence>
<feature type="compositionally biased region" description="Polar residues" evidence="17">
    <location>
        <begin position="820"/>
        <end position="836"/>
    </location>
</feature>
<dbReference type="PANTHER" id="PTHR24346">
    <property type="entry name" value="MAP/MICROTUBULE AFFINITY-REGULATING KINASE"/>
    <property type="match status" value="1"/>
</dbReference>
<evidence type="ECO:0000313" key="21">
    <source>
        <dbReference type="RefSeq" id="XP_031552796.1"/>
    </source>
</evidence>
<comment type="catalytic activity">
    <reaction evidence="13">
        <text>L-threonyl-[protein] + ATP = O-phospho-L-threonyl-[protein] + ADP + H(+)</text>
        <dbReference type="Rhea" id="RHEA:46608"/>
        <dbReference type="Rhea" id="RHEA-COMP:11060"/>
        <dbReference type="Rhea" id="RHEA-COMP:11605"/>
        <dbReference type="ChEBI" id="CHEBI:15378"/>
        <dbReference type="ChEBI" id="CHEBI:30013"/>
        <dbReference type="ChEBI" id="CHEBI:30616"/>
        <dbReference type="ChEBI" id="CHEBI:61977"/>
        <dbReference type="ChEBI" id="CHEBI:456216"/>
        <dbReference type="EC" id="2.7.11.1"/>
    </reaction>
</comment>
<dbReference type="PROSITE" id="PS50011">
    <property type="entry name" value="PROTEIN_KINASE_DOM"/>
    <property type="match status" value="1"/>
</dbReference>
<keyword evidence="16" id="KW-0175">Coiled coil</keyword>
<dbReference type="PROSITE" id="PS00107">
    <property type="entry name" value="PROTEIN_KINASE_ATP"/>
    <property type="match status" value="1"/>
</dbReference>
<keyword evidence="11 15" id="KW-0067">ATP-binding</keyword>
<evidence type="ECO:0000256" key="4">
    <source>
        <dbReference type="ARBA" id="ARBA00022490"/>
    </source>
</evidence>
<comment type="cofactor">
    <cofactor evidence="1">
        <name>Mg(2+)</name>
        <dbReference type="ChEBI" id="CHEBI:18420"/>
    </cofactor>
</comment>
<evidence type="ECO:0000256" key="9">
    <source>
        <dbReference type="ARBA" id="ARBA00022741"/>
    </source>
</evidence>
<dbReference type="GO" id="GO:0046872">
    <property type="term" value="F:metal ion binding"/>
    <property type="evidence" value="ECO:0007669"/>
    <property type="project" value="UniProtKB-KW"/>
</dbReference>
<dbReference type="InterPro" id="IPR011009">
    <property type="entry name" value="Kinase-like_dom_sf"/>
</dbReference>
<dbReference type="RefSeq" id="XP_031552796.1">
    <property type="nucleotide sequence ID" value="XM_031696936.1"/>
</dbReference>
<protein>
    <recommendedName>
        <fullName evidence="3">non-specific serine/threonine protein kinase</fullName>
        <ecNumber evidence="3">2.7.11.1</ecNumber>
    </recommendedName>
</protein>
<comment type="subcellular location">
    <subcellularLocation>
        <location evidence="2">Cytoplasm</location>
    </subcellularLocation>
</comment>
<keyword evidence="5" id="KW-0723">Serine/threonine-protein kinase</keyword>
<keyword evidence="10" id="KW-0418">Kinase</keyword>
<dbReference type="CDD" id="cd14071">
    <property type="entry name" value="STKc_SIK"/>
    <property type="match status" value="1"/>
</dbReference>
<dbReference type="Gene3D" id="1.10.510.10">
    <property type="entry name" value="Transferase(Phosphotransferase) domain 1"/>
    <property type="match status" value="1"/>
</dbReference>
<evidence type="ECO:0000256" key="17">
    <source>
        <dbReference type="SAM" id="MobiDB-lite"/>
    </source>
</evidence>
<sequence length="836" mass="96058">MDKIQLLKFSETIKDIPMARIDYRVKRSRLFLHTSDESPFVTNVAMGMASDRNKTIRVGFYDIEKTIGKGNFSVVKLAKHRITKSKVAIKIIDKTQLDETNLKKVYREINIMKLLQHPYIVKLYQVMETKNMLYLVTEYASNGEMFDYLAHHGRLSEKEAKKKFVQILSAVEYCHKRHVVHRDLKAENLLLDQNMNIKIADFGFGNYYKPGNSLNTWCGSPPYAAPEVFEGKIYDGPQLDIWSLGVVLYVLVCGALPFDGSTLQTLRDRVLEGKFRIPFFMSTECEHLIRHMLVKDPHQRYTLDQIKKHKWLQNVEIPASGKPSLSINTFVEENTKDSDKKSREEYNEQAVSLMQGLGIDIERTKMALADNAYDHHTAIYYLLVDRLKHHRSSYPLQQEVETKLRRPSGIAEAAVVRAHLDIENTEKRPIQRVCTVQPSRPYMQLQYAINELHERIPTPPEIRREIANECVREMSPVREMGPPRSVSPRNIIGPLSIDSSIPRKDFELQRMESDEDEEDIEVKSALASRTVEVEKPKVRRHTVHAAPKGRLEAPAGHPLLRSQASTGGIPPGASAFTLNPAFAVSTCSVRSTGIPTSSQSTGSGPHLHLHRHDTPTHYHHQHPSLTRRASDGNAVIPVFQQHMRENKTLKRIRQLQQEHLRLQEQYQKSLSPLELSEQQALHADYKQRYNQMRKELQRQYEQLMSDNEQHDAQESMEQSQAVPEIAINDQNPAPPYPTDQQSLPHYNPLLHQFQQLQIDNNIRVINSLRKMPYLKQNPHKQVCRTSSYKKAQMCTLLPPFEREISGFNELENNETSTTECDMNSNTTQQSNSVAAH</sequence>
<organism evidence="20 21">
    <name type="scientific">Actinia tenebrosa</name>
    <name type="common">Australian red waratah sea anemone</name>
    <dbReference type="NCBI Taxonomy" id="6105"/>
    <lineage>
        <taxon>Eukaryota</taxon>
        <taxon>Metazoa</taxon>
        <taxon>Cnidaria</taxon>
        <taxon>Anthozoa</taxon>
        <taxon>Hexacorallia</taxon>
        <taxon>Actiniaria</taxon>
        <taxon>Actiniidae</taxon>
        <taxon>Actinia</taxon>
    </lineage>
</organism>
<keyword evidence="8" id="KW-0479">Metal-binding</keyword>
<evidence type="ECO:0000256" key="13">
    <source>
        <dbReference type="ARBA" id="ARBA00047899"/>
    </source>
</evidence>
<evidence type="ECO:0000256" key="2">
    <source>
        <dbReference type="ARBA" id="ARBA00004496"/>
    </source>
</evidence>
<evidence type="ECO:0000256" key="3">
    <source>
        <dbReference type="ARBA" id="ARBA00012513"/>
    </source>
</evidence>
<feature type="binding site" evidence="15">
    <location>
        <position position="90"/>
    </location>
    <ligand>
        <name>ATP</name>
        <dbReference type="ChEBI" id="CHEBI:30616"/>
    </ligand>
</feature>
<dbReference type="SMART" id="SM00220">
    <property type="entry name" value="S_TKc"/>
    <property type="match status" value="1"/>
</dbReference>
<keyword evidence="12" id="KW-0460">Magnesium</keyword>
<dbReference type="CDD" id="cd14338">
    <property type="entry name" value="UBA_SIK"/>
    <property type="match status" value="1"/>
</dbReference>
<evidence type="ECO:0000256" key="14">
    <source>
        <dbReference type="ARBA" id="ARBA00048679"/>
    </source>
</evidence>
<dbReference type="SUPFAM" id="SSF56112">
    <property type="entry name" value="Protein kinase-like (PK-like)"/>
    <property type="match status" value="1"/>
</dbReference>
<dbReference type="InterPro" id="IPR017441">
    <property type="entry name" value="Protein_kinase_ATP_BS"/>
</dbReference>
<dbReference type="InterPro" id="IPR034672">
    <property type="entry name" value="SIK"/>
</dbReference>
<dbReference type="FunFam" id="3.30.200.20:FF:000003">
    <property type="entry name" value="Non-specific serine/threonine protein kinase"/>
    <property type="match status" value="1"/>
</dbReference>
<dbReference type="PANTHER" id="PTHR24346:SF74">
    <property type="entry name" value="PROTEIN KINASE DOMAIN-CONTAINING PROTEIN"/>
    <property type="match status" value="1"/>
</dbReference>
<reference evidence="21" key="1">
    <citation type="submission" date="2025-08" db="UniProtKB">
        <authorList>
            <consortium name="RefSeq"/>
        </authorList>
    </citation>
    <scope>IDENTIFICATION</scope>
    <source>
        <tissue evidence="21">Tentacle</tissue>
    </source>
</reference>
<evidence type="ECO:0000256" key="15">
    <source>
        <dbReference type="PROSITE-ProRule" id="PRU10141"/>
    </source>
</evidence>
<keyword evidence="9 15" id="KW-0547">Nucleotide-binding</keyword>
<keyword evidence="7" id="KW-0808">Transferase</keyword>
<name>A0A6P8HB01_ACTTE</name>
<evidence type="ECO:0000259" key="19">
    <source>
        <dbReference type="PROSITE" id="PS50030"/>
    </source>
</evidence>
<dbReference type="GeneID" id="116289976"/>
<accession>A0A6P8HB01</accession>
<dbReference type="InterPro" id="IPR008271">
    <property type="entry name" value="Ser/Thr_kinase_AS"/>
</dbReference>
<dbReference type="GO" id="GO:0005524">
    <property type="term" value="F:ATP binding"/>
    <property type="evidence" value="ECO:0007669"/>
    <property type="project" value="UniProtKB-UniRule"/>
</dbReference>
<dbReference type="AlphaFoldDB" id="A0A6P8HB01"/>
<dbReference type="FunFam" id="1.10.510.10:FF:000154">
    <property type="entry name" value="Serine/threonine-protein kinase SIK2"/>
    <property type="match status" value="1"/>
</dbReference>
<proteinExistence type="predicted"/>
<evidence type="ECO:0000256" key="11">
    <source>
        <dbReference type="ARBA" id="ARBA00022840"/>
    </source>
</evidence>
<dbReference type="InterPro" id="IPR000719">
    <property type="entry name" value="Prot_kinase_dom"/>
</dbReference>
<feature type="domain" description="UBA" evidence="19">
    <location>
        <begin position="345"/>
        <end position="385"/>
    </location>
</feature>
<evidence type="ECO:0000256" key="12">
    <source>
        <dbReference type="ARBA" id="ARBA00022842"/>
    </source>
</evidence>
<keyword evidence="6" id="KW-0597">Phosphoprotein</keyword>
<dbReference type="InParanoid" id="A0A6P8HB01"/>
<dbReference type="KEGG" id="aten:116289976"/>
<evidence type="ECO:0000313" key="20">
    <source>
        <dbReference type="Proteomes" id="UP000515163"/>
    </source>
</evidence>
<evidence type="ECO:0000256" key="5">
    <source>
        <dbReference type="ARBA" id="ARBA00022527"/>
    </source>
</evidence>
<dbReference type="Pfam" id="PF00069">
    <property type="entry name" value="Pkinase"/>
    <property type="match status" value="1"/>
</dbReference>
<comment type="catalytic activity">
    <reaction evidence="14">
        <text>L-seryl-[protein] + ATP = O-phospho-L-seryl-[protein] + ADP + H(+)</text>
        <dbReference type="Rhea" id="RHEA:17989"/>
        <dbReference type="Rhea" id="RHEA-COMP:9863"/>
        <dbReference type="Rhea" id="RHEA-COMP:11604"/>
        <dbReference type="ChEBI" id="CHEBI:15378"/>
        <dbReference type="ChEBI" id="CHEBI:29999"/>
        <dbReference type="ChEBI" id="CHEBI:30616"/>
        <dbReference type="ChEBI" id="CHEBI:83421"/>
        <dbReference type="ChEBI" id="CHEBI:456216"/>
        <dbReference type="EC" id="2.7.11.1"/>
    </reaction>
</comment>
<dbReference type="OrthoDB" id="193931at2759"/>